<dbReference type="GO" id="GO:0016491">
    <property type="term" value="F:oxidoreductase activity"/>
    <property type="evidence" value="ECO:0007669"/>
    <property type="project" value="UniProtKB-KW"/>
</dbReference>
<dbReference type="OrthoDB" id="335726at2"/>
<dbReference type="GO" id="GO:0016020">
    <property type="term" value="C:membrane"/>
    <property type="evidence" value="ECO:0007669"/>
    <property type="project" value="TreeGrafter"/>
</dbReference>
<comment type="caution">
    <text evidence="3">The sequence shown here is derived from an EMBL/GenBank/DDBJ whole genome shotgun (WGS) entry which is preliminary data.</text>
</comment>
<dbReference type="PANTHER" id="PTHR44196:SF1">
    <property type="entry name" value="DEHYDROGENASE_REDUCTASE SDR FAMILY MEMBER 7B"/>
    <property type="match status" value="1"/>
</dbReference>
<comment type="similarity">
    <text evidence="1">Belongs to the short-chain dehydrogenases/reductases (SDR) family.</text>
</comment>
<accession>A0A2G4YUV0</accession>
<protein>
    <submittedName>
        <fullName evidence="3">Oxidoreductase</fullName>
    </submittedName>
</protein>
<dbReference type="InterPro" id="IPR020904">
    <property type="entry name" value="Sc_DH/Rdtase_CS"/>
</dbReference>
<sequence>MAMKIWITGGSSGLGYALVQAYLRAGCHVFATARDEIKLSALEKECHDLPGRLETASVDVCDQAGIRCFYADLLARDIVLNRVILNAGTHIPTSAINFFRAAHEKLMAVNYGGVLNCLDVVLADFTRRCSGQVAIVSSVAGYRGLPGAGGYGATKAALINLCESMRGELDREGVDLRLINPGFVATPLTEKNDFPMPFLISAEKAASYIVRGLDGSAFEIAFPRRFVWLMKLLRVLPDGVFFPISQRMLRNR</sequence>
<dbReference type="RefSeq" id="WP_099471604.1">
    <property type="nucleotide sequence ID" value="NZ_CP041025.1"/>
</dbReference>
<dbReference type="PRINTS" id="PR00081">
    <property type="entry name" value="GDHRDH"/>
</dbReference>
<evidence type="ECO:0000256" key="2">
    <source>
        <dbReference type="ARBA" id="ARBA00023002"/>
    </source>
</evidence>
<dbReference type="Proteomes" id="UP000229730">
    <property type="component" value="Unassembled WGS sequence"/>
</dbReference>
<name>A0A2G4YUV0_9PROT</name>
<dbReference type="EMBL" id="PDEM01000009">
    <property type="protein sequence ID" value="PHZ86020.1"/>
    <property type="molecule type" value="Genomic_DNA"/>
</dbReference>
<dbReference type="AlphaFoldDB" id="A0A2G4YUV0"/>
<dbReference type="SUPFAM" id="SSF51735">
    <property type="entry name" value="NAD(P)-binding Rossmann-fold domains"/>
    <property type="match status" value="1"/>
</dbReference>
<dbReference type="InterPro" id="IPR002347">
    <property type="entry name" value="SDR_fam"/>
</dbReference>
<proteinExistence type="inferred from homology"/>
<evidence type="ECO:0000256" key="1">
    <source>
        <dbReference type="ARBA" id="ARBA00006484"/>
    </source>
</evidence>
<dbReference type="Gene3D" id="3.40.50.720">
    <property type="entry name" value="NAD(P)-binding Rossmann-like Domain"/>
    <property type="match status" value="1"/>
</dbReference>
<organism evidence="3 4">
    <name type="scientific">Paremcibacter congregatus</name>
    <dbReference type="NCBI Taxonomy" id="2043170"/>
    <lineage>
        <taxon>Bacteria</taxon>
        <taxon>Pseudomonadati</taxon>
        <taxon>Pseudomonadota</taxon>
        <taxon>Alphaproteobacteria</taxon>
        <taxon>Emcibacterales</taxon>
        <taxon>Emcibacteraceae</taxon>
        <taxon>Paremcibacter</taxon>
    </lineage>
</organism>
<dbReference type="Pfam" id="PF00106">
    <property type="entry name" value="adh_short"/>
    <property type="match status" value="1"/>
</dbReference>
<dbReference type="PROSITE" id="PS00061">
    <property type="entry name" value="ADH_SHORT"/>
    <property type="match status" value="1"/>
</dbReference>
<keyword evidence="2" id="KW-0560">Oxidoreductase</keyword>
<dbReference type="InParanoid" id="A0A2G4YUV0"/>
<dbReference type="InterPro" id="IPR036291">
    <property type="entry name" value="NAD(P)-bd_dom_sf"/>
</dbReference>
<gene>
    <name evidence="3" type="ORF">CRD36_04940</name>
</gene>
<keyword evidence="4" id="KW-1185">Reference proteome</keyword>
<evidence type="ECO:0000313" key="4">
    <source>
        <dbReference type="Proteomes" id="UP000229730"/>
    </source>
</evidence>
<dbReference type="PANTHER" id="PTHR44196">
    <property type="entry name" value="DEHYDROGENASE/REDUCTASE SDR FAMILY MEMBER 7B"/>
    <property type="match status" value="1"/>
</dbReference>
<evidence type="ECO:0000313" key="3">
    <source>
        <dbReference type="EMBL" id="PHZ86020.1"/>
    </source>
</evidence>
<reference evidence="3 4" key="1">
    <citation type="submission" date="2017-10" db="EMBL/GenBank/DDBJ databases">
        <title>Frigbacter circumglobatus gen. nov. sp. nov., isolated from sediment cultured in situ.</title>
        <authorList>
            <person name="Zhao Z."/>
        </authorList>
    </citation>
    <scope>NUCLEOTIDE SEQUENCE [LARGE SCALE GENOMIC DNA]</scope>
    <source>
        <strain evidence="3 4">ZYL</strain>
    </source>
</reference>